<keyword evidence="1" id="KW-0472">Membrane</keyword>
<keyword evidence="1" id="KW-0812">Transmembrane</keyword>
<organism evidence="2 3">
    <name type="scientific">Candidatus Buchananbacteria bacterium RBG_13_39_9</name>
    <dbReference type="NCBI Taxonomy" id="1797531"/>
    <lineage>
        <taxon>Bacteria</taxon>
        <taxon>Candidatus Buchananiibacteriota</taxon>
    </lineage>
</organism>
<dbReference type="AlphaFoldDB" id="A0A1G1XPW5"/>
<dbReference type="EMBL" id="MHIA01000018">
    <property type="protein sequence ID" value="OGY42095.1"/>
    <property type="molecule type" value="Genomic_DNA"/>
</dbReference>
<evidence type="ECO:0000313" key="2">
    <source>
        <dbReference type="EMBL" id="OGY42095.1"/>
    </source>
</evidence>
<accession>A0A1G1XPW5</accession>
<name>A0A1G1XPW5_9BACT</name>
<sequence>MVFERRKKMTNKTKGTILALAGMVIAIVGSLVFLGCSILDVIDIFRQTAPVTSGQFVDPLIQLVAIVGCWLVGGVAVGIGAAMKKG</sequence>
<protein>
    <submittedName>
        <fullName evidence="2">Uncharacterized protein</fullName>
    </submittedName>
</protein>
<proteinExistence type="predicted"/>
<keyword evidence="1" id="KW-1133">Transmembrane helix</keyword>
<dbReference type="Proteomes" id="UP000176260">
    <property type="component" value="Unassembled WGS sequence"/>
</dbReference>
<evidence type="ECO:0000256" key="1">
    <source>
        <dbReference type="SAM" id="Phobius"/>
    </source>
</evidence>
<feature type="transmembrane region" description="Helical" evidence="1">
    <location>
        <begin position="60"/>
        <end position="83"/>
    </location>
</feature>
<comment type="caution">
    <text evidence="2">The sequence shown here is derived from an EMBL/GenBank/DDBJ whole genome shotgun (WGS) entry which is preliminary data.</text>
</comment>
<gene>
    <name evidence="2" type="ORF">A2Y67_04250</name>
</gene>
<feature type="transmembrane region" description="Helical" evidence="1">
    <location>
        <begin position="16"/>
        <end position="40"/>
    </location>
</feature>
<reference evidence="2 3" key="1">
    <citation type="journal article" date="2016" name="Nat. Commun.">
        <title>Thousands of microbial genomes shed light on interconnected biogeochemical processes in an aquifer system.</title>
        <authorList>
            <person name="Anantharaman K."/>
            <person name="Brown C.T."/>
            <person name="Hug L.A."/>
            <person name="Sharon I."/>
            <person name="Castelle C.J."/>
            <person name="Probst A.J."/>
            <person name="Thomas B.C."/>
            <person name="Singh A."/>
            <person name="Wilkins M.J."/>
            <person name="Karaoz U."/>
            <person name="Brodie E.L."/>
            <person name="Williams K.H."/>
            <person name="Hubbard S.S."/>
            <person name="Banfield J.F."/>
        </authorList>
    </citation>
    <scope>NUCLEOTIDE SEQUENCE [LARGE SCALE GENOMIC DNA]</scope>
</reference>
<evidence type="ECO:0000313" key="3">
    <source>
        <dbReference type="Proteomes" id="UP000176260"/>
    </source>
</evidence>